<feature type="non-terminal residue" evidence="1">
    <location>
        <position position="1"/>
    </location>
</feature>
<dbReference type="EMBL" id="PITK01002228">
    <property type="protein sequence ID" value="TBU08704.1"/>
    <property type="molecule type" value="Genomic_DNA"/>
</dbReference>
<dbReference type="Proteomes" id="UP000292282">
    <property type="component" value="Unassembled WGS sequence"/>
</dbReference>
<evidence type="ECO:0000313" key="2">
    <source>
        <dbReference type="Proteomes" id="UP000292282"/>
    </source>
</evidence>
<organism evidence="1 2">
    <name type="scientific">Hamiltosporidium tvaerminnensis</name>
    <dbReference type="NCBI Taxonomy" id="1176355"/>
    <lineage>
        <taxon>Eukaryota</taxon>
        <taxon>Fungi</taxon>
        <taxon>Fungi incertae sedis</taxon>
        <taxon>Microsporidia</taxon>
        <taxon>Dubosqiidae</taxon>
        <taxon>Hamiltosporidium</taxon>
    </lineage>
</organism>
<keyword evidence="2" id="KW-1185">Reference proteome</keyword>
<evidence type="ECO:0000313" key="1">
    <source>
        <dbReference type="EMBL" id="TBU08704.1"/>
    </source>
</evidence>
<sequence length="182" mass="21218">RNEAVFCYIQDRNVLCGSEDICQDCIKSQILENEHKQIKGDTKIKTDFKIRLGITSQDSFQIVETEKLRKYDLLANDVEIISFGINWNGIVTKYPRKYVKRLIVLNKTSGINAEESWKSGPEPTPPLIQPNNVEIVLNILKQKIKNLKFWIEELNININIESDLKEENAYYDKNILNEKFIK</sequence>
<dbReference type="AlphaFoldDB" id="A0A4Q9LKH1"/>
<reference evidence="1 2" key="1">
    <citation type="submission" date="2017-12" db="EMBL/GenBank/DDBJ databases">
        <authorList>
            <person name="Pombert J.-F."/>
            <person name="Haag K.L."/>
            <person name="Ebert D."/>
        </authorList>
    </citation>
    <scope>NUCLEOTIDE SEQUENCE [LARGE SCALE GENOMIC DNA]</scope>
    <source>
        <strain evidence="1">IL-G-3</strain>
    </source>
</reference>
<dbReference type="VEuPathDB" id="MicrosporidiaDB:CWI38_2228p0010"/>
<proteinExistence type="predicted"/>
<comment type="caution">
    <text evidence="1">The sequence shown here is derived from an EMBL/GenBank/DDBJ whole genome shotgun (WGS) entry which is preliminary data.</text>
</comment>
<protein>
    <submittedName>
        <fullName evidence="1">Uncharacterized protein</fullName>
    </submittedName>
</protein>
<name>A0A4Q9LKH1_9MICR</name>
<dbReference type="OrthoDB" id="2193117at2759"/>
<accession>A0A4Q9LKH1</accession>
<gene>
    <name evidence="1" type="ORF">CWI38_2228p0010</name>
</gene>